<keyword evidence="1" id="KW-0560">Oxidoreductase</keyword>
<feature type="domain" description="Lactate/malate dehydrogenase C-terminal" evidence="3">
    <location>
        <begin position="118"/>
        <end position="250"/>
    </location>
</feature>
<dbReference type="SUPFAM" id="SSF56327">
    <property type="entry name" value="LDH C-terminal domain-like"/>
    <property type="match status" value="1"/>
</dbReference>
<dbReference type="AlphaFoldDB" id="K1T0A2"/>
<dbReference type="Gene3D" id="3.90.110.10">
    <property type="entry name" value="Lactate dehydrogenase/glycoside hydrolase, family 4, C-terminal"/>
    <property type="match status" value="1"/>
</dbReference>
<sequence>MEIVFIDIDREKAIANCYDVADACLFLGSTTKIKVGDYEDCRDADIIVNSIGMPRKPGQTRLDMLDDSIRMMKDVVENLKPIDFKGIFVSITNPADVIANYARLHLGLPRERCFSTGTSLDTARLKRTVSELADIDRRSVTTCAIGEHGDSSFVPFSTLTLGGKNYKELQKAKPEKYGKLTEEFVLERTRYIGYDIINGKGSTEFGIGAACADICKAIFHDEKRVIPASVLLQGEYGIDGVACGVPCVIG</sequence>
<dbReference type="GO" id="GO:0006089">
    <property type="term" value="P:lactate metabolic process"/>
    <property type="evidence" value="ECO:0007669"/>
    <property type="project" value="TreeGrafter"/>
</dbReference>
<accession>K1T0A2</accession>
<comment type="caution">
    <text evidence="4">The sequence shown here is derived from an EMBL/GenBank/DDBJ whole genome shotgun (WGS) entry which is preliminary data.</text>
</comment>
<dbReference type="PROSITE" id="PS00064">
    <property type="entry name" value="L_LDH"/>
    <property type="match status" value="1"/>
</dbReference>
<evidence type="ECO:0000313" key="4">
    <source>
        <dbReference type="EMBL" id="EKC52941.1"/>
    </source>
</evidence>
<protein>
    <submittedName>
        <fullName evidence="4">L-lactate dehydrogenase</fullName>
    </submittedName>
</protein>
<reference evidence="4" key="1">
    <citation type="journal article" date="2013" name="Environ. Microbiol.">
        <title>Microbiota from the distal guts of lean and obese adolescents exhibit partial functional redundancy besides clear differences in community structure.</title>
        <authorList>
            <person name="Ferrer M."/>
            <person name="Ruiz A."/>
            <person name="Lanza F."/>
            <person name="Haange S.B."/>
            <person name="Oberbach A."/>
            <person name="Till H."/>
            <person name="Bargiela R."/>
            <person name="Campoy C."/>
            <person name="Segura M.T."/>
            <person name="Richter M."/>
            <person name="von Bergen M."/>
            <person name="Seifert J."/>
            <person name="Suarez A."/>
        </authorList>
    </citation>
    <scope>NUCLEOTIDE SEQUENCE</scope>
</reference>
<organism evidence="4">
    <name type="scientific">human gut metagenome</name>
    <dbReference type="NCBI Taxonomy" id="408170"/>
    <lineage>
        <taxon>unclassified sequences</taxon>
        <taxon>metagenomes</taxon>
        <taxon>organismal metagenomes</taxon>
    </lineage>
</organism>
<dbReference type="InterPro" id="IPR001557">
    <property type="entry name" value="L-lactate/malate_DH"/>
</dbReference>
<name>K1T0A2_9ZZZZ</name>
<dbReference type="InterPro" id="IPR036291">
    <property type="entry name" value="NAD(P)-bd_dom_sf"/>
</dbReference>
<dbReference type="PRINTS" id="PR00086">
    <property type="entry name" value="LLDHDRGNASE"/>
</dbReference>
<dbReference type="InterPro" id="IPR015955">
    <property type="entry name" value="Lactate_DH/Glyco_Ohase_4_C"/>
</dbReference>
<dbReference type="InterPro" id="IPR018177">
    <property type="entry name" value="L-lactate_DH_AS"/>
</dbReference>
<dbReference type="InterPro" id="IPR022383">
    <property type="entry name" value="Lactate/malate_DH_C"/>
</dbReference>
<dbReference type="PANTHER" id="PTHR43128">
    <property type="entry name" value="L-2-HYDROXYCARBOXYLATE DEHYDROGENASE (NAD(P)(+))"/>
    <property type="match status" value="1"/>
</dbReference>
<gene>
    <name evidence="4" type="ORF">LEA_16629</name>
</gene>
<feature type="domain" description="Lactate/malate dehydrogenase N-terminal" evidence="2">
    <location>
        <begin position="2"/>
        <end position="114"/>
    </location>
</feature>
<evidence type="ECO:0000256" key="1">
    <source>
        <dbReference type="ARBA" id="ARBA00023002"/>
    </source>
</evidence>
<dbReference type="Pfam" id="PF02866">
    <property type="entry name" value="Ldh_1_C"/>
    <property type="match status" value="1"/>
</dbReference>
<dbReference type="InterPro" id="IPR001236">
    <property type="entry name" value="Lactate/malate_DH_N"/>
</dbReference>
<proteinExistence type="predicted"/>
<dbReference type="PANTHER" id="PTHR43128:SF31">
    <property type="entry name" value="L-LACTATE DEHYDROGENASE"/>
    <property type="match status" value="1"/>
</dbReference>
<dbReference type="Gene3D" id="3.40.50.720">
    <property type="entry name" value="NAD(P)-binding Rossmann-like Domain"/>
    <property type="match status" value="1"/>
</dbReference>
<evidence type="ECO:0000259" key="3">
    <source>
        <dbReference type="Pfam" id="PF02866"/>
    </source>
</evidence>
<dbReference type="GO" id="GO:0004459">
    <property type="term" value="F:L-lactate dehydrogenase (NAD+) activity"/>
    <property type="evidence" value="ECO:0007669"/>
    <property type="project" value="InterPro"/>
</dbReference>
<evidence type="ECO:0000259" key="2">
    <source>
        <dbReference type="Pfam" id="PF00056"/>
    </source>
</evidence>
<dbReference type="EMBL" id="AJWY01011371">
    <property type="protein sequence ID" value="EKC52941.1"/>
    <property type="molecule type" value="Genomic_DNA"/>
</dbReference>
<dbReference type="SUPFAM" id="SSF51735">
    <property type="entry name" value="NAD(P)-binding Rossmann-fold domains"/>
    <property type="match status" value="1"/>
</dbReference>
<dbReference type="Pfam" id="PF00056">
    <property type="entry name" value="Ldh_1_N"/>
    <property type="match status" value="1"/>
</dbReference>